<keyword evidence="2" id="KW-1185">Reference proteome</keyword>
<dbReference type="EMBL" id="CAXLJM020000078">
    <property type="protein sequence ID" value="CAL8129616.1"/>
    <property type="molecule type" value="Genomic_DNA"/>
</dbReference>
<reference evidence="1 2" key="1">
    <citation type="submission" date="2024-08" db="EMBL/GenBank/DDBJ databases">
        <authorList>
            <person name="Cucini C."/>
            <person name="Frati F."/>
        </authorList>
    </citation>
    <scope>NUCLEOTIDE SEQUENCE [LARGE SCALE GENOMIC DNA]</scope>
</reference>
<sequence length="131" mass="14136">MSTSTLYPSRPLSMLHGQEKTMFASKSSSKRLPTDNMASLAMSTERLGLHKYVINRALSQNYSKAPAFLSTPANKSSLLSEPGLGGCGDEPHAANVPNLYEGGSGVGKFTELSVSTDDDDDERIQEIIQVR</sequence>
<evidence type="ECO:0000313" key="1">
    <source>
        <dbReference type="EMBL" id="CAL8129616.1"/>
    </source>
</evidence>
<gene>
    <name evidence="1" type="ORF">ODALV1_LOCUS23332</name>
</gene>
<dbReference type="Proteomes" id="UP001642540">
    <property type="component" value="Unassembled WGS sequence"/>
</dbReference>
<protein>
    <submittedName>
        <fullName evidence="1">Uncharacterized protein</fullName>
    </submittedName>
</protein>
<name>A0ABP1RKN2_9HEXA</name>
<accession>A0ABP1RKN2</accession>
<organism evidence="1 2">
    <name type="scientific">Orchesella dallaii</name>
    <dbReference type="NCBI Taxonomy" id="48710"/>
    <lineage>
        <taxon>Eukaryota</taxon>
        <taxon>Metazoa</taxon>
        <taxon>Ecdysozoa</taxon>
        <taxon>Arthropoda</taxon>
        <taxon>Hexapoda</taxon>
        <taxon>Collembola</taxon>
        <taxon>Entomobryomorpha</taxon>
        <taxon>Entomobryoidea</taxon>
        <taxon>Orchesellidae</taxon>
        <taxon>Orchesellinae</taxon>
        <taxon>Orchesella</taxon>
    </lineage>
</organism>
<evidence type="ECO:0000313" key="2">
    <source>
        <dbReference type="Proteomes" id="UP001642540"/>
    </source>
</evidence>
<comment type="caution">
    <text evidence="1">The sequence shown here is derived from an EMBL/GenBank/DDBJ whole genome shotgun (WGS) entry which is preliminary data.</text>
</comment>
<proteinExistence type="predicted"/>